<dbReference type="AlphaFoldDB" id="A0A9P6T9H3"/>
<gene>
    <name evidence="1" type="ORF">CROQUDRAFT_661102</name>
</gene>
<proteinExistence type="predicted"/>
<sequence>MPRSTVTPPDHPIPDMNLITYNVLSEAMKKDHGKDLTQREVFTSTNHFTQAQYVFIRAMVTNWAYNRGKYPGKSQWEVIDAKLHDLHQETACFQYHVCLMEEDGWHFPSNLTFHQMPHKTFPLPTQA</sequence>
<dbReference type="EMBL" id="MU167316">
    <property type="protein sequence ID" value="KAG0143574.1"/>
    <property type="molecule type" value="Genomic_DNA"/>
</dbReference>
<name>A0A9P6T9H3_9BASI</name>
<evidence type="ECO:0000313" key="2">
    <source>
        <dbReference type="Proteomes" id="UP000886653"/>
    </source>
</evidence>
<evidence type="ECO:0000313" key="1">
    <source>
        <dbReference type="EMBL" id="KAG0143574.1"/>
    </source>
</evidence>
<reference evidence="1" key="1">
    <citation type="submission" date="2013-11" db="EMBL/GenBank/DDBJ databases">
        <title>Genome sequence of the fusiform rust pathogen reveals effectors for host alternation and coevolution with pine.</title>
        <authorList>
            <consortium name="DOE Joint Genome Institute"/>
            <person name="Smith K."/>
            <person name="Pendleton A."/>
            <person name="Kubisiak T."/>
            <person name="Anderson C."/>
            <person name="Salamov A."/>
            <person name="Aerts A."/>
            <person name="Riley R."/>
            <person name="Clum A."/>
            <person name="Lindquist E."/>
            <person name="Ence D."/>
            <person name="Campbell M."/>
            <person name="Kronenberg Z."/>
            <person name="Feau N."/>
            <person name="Dhillon B."/>
            <person name="Hamelin R."/>
            <person name="Burleigh J."/>
            <person name="Smith J."/>
            <person name="Yandell M."/>
            <person name="Nelson C."/>
            <person name="Grigoriev I."/>
            <person name="Davis J."/>
        </authorList>
    </citation>
    <scope>NUCLEOTIDE SEQUENCE</scope>
    <source>
        <strain evidence="1">G11</strain>
    </source>
</reference>
<accession>A0A9P6T9H3</accession>
<keyword evidence="2" id="KW-1185">Reference proteome</keyword>
<comment type="caution">
    <text evidence="1">The sequence shown here is derived from an EMBL/GenBank/DDBJ whole genome shotgun (WGS) entry which is preliminary data.</text>
</comment>
<organism evidence="1 2">
    <name type="scientific">Cronartium quercuum f. sp. fusiforme G11</name>
    <dbReference type="NCBI Taxonomy" id="708437"/>
    <lineage>
        <taxon>Eukaryota</taxon>
        <taxon>Fungi</taxon>
        <taxon>Dikarya</taxon>
        <taxon>Basidiomycota</taxon>
        <taxon>Pucciniomycotina</taxon>
        <taxon>Pucciniomycetes</taxon>
        <taxon>Pucciniales</taxon>
        <taxon>Coleosporiaceae</taxon>
        <taxon>Cronartium</taxon>
    </lineage>
</organism>
<protein>
    <submittedName>
        <fullName evidence="1">Uncharacterized protein</fullName>
    </submittedName>
</protein>
<dbReference type="Proteomes" id="UP000886653">
    <property type="component" value="Unassembled WGS sequence"/>
</dbReference>